<evidence type="ECO:0000256" key="1">
    <source>
        <dbReference type="SAM" id="Phobius"/>
    </source>
</evidence>
<dbReference type="EMBL" id="WQNE01000021">
    <property type="protein sequence ID" value="MVT76034.1"/>
    <property type="molecule type" value="Genomic_DNA"/>
</dbReference>
<dbReference type="RefSeq" id="WP_157332156.1">
    <property type="nucleotide sequence ID" value="NZ_JANADL010000004.1"/>
</dbReference>
<keyword evidence="3" id="KW-1185">Reference proteome</keyword>
<protein>
    <recommendedName>
        <fullName evidence="4">Flp family type IVb pilin</fullName>
    </recommendedName>
</protein>
<dbReference type="Proteomes" id="UP000449969">
    <property type="component" value="Unassembled WGS sequence"/>
</dbReference>
<evidence type="ECO:0000313" key="2">
    <source>
        <dbReference type="EMBL" id="MVT76034.1"/>
    </source>
</evidence>
<name>A0A844TJJ2_9BRAD</name>
<accession>A0A844TJJ2</accession>
<dbReference type="AlphaFoldDB" id="A0A844TJJ2"/>
<evidence type="ECO:0000313" key="3">
    <source>
        <dbReference type="Proteomes" id="UP000449969"/>
    </source>
</evidence>
<proteinExistence type="predicted"/>
<keyword evidence="1" id="KW-0812">Transmembrane</keyword>
<sequence>MLKFYIKTTEALKQLRTDKDGVVSFEYVIVAACVVTVVIAVFNGAGAGTIRGALNTGLTAITDAIGTL</sequence>
<comment type="caution">
    <text evidence="2">The sequence shown here is derived from an EMBL/GenBank/DDBJ whole genome shotgun (WGS) entry which is preliminary data.</text>
</comment>
<feature type="transmembrane region" description="Helical" evidence="1">
    <location>
        <begin position="21"/>
        <end position="42"/>
    </location>
</feature>
<organism evidence="2 3">
    <name type="scientific">Bradyrhizobium cajani</name>
    <dbReference type="NCBI Taxonomy" id="1928661"/>
    <lineage>
        <taxon>Bacteria</taxon>
        <taxon>Pseudomonadati</taxon>
        <taxon>Pseudomonadota</taxon>
        <taxon>Alphaproteobacteria</taxon>
        <taxon>Hyphomicrobiales</taxon>
        <taxon>Nitrobacteraceae</taxon>
        <taxon>Bradyrhizobium</taxon>
    </lineage>
</organism>
<reference evidence="2 3" key="1">
    <citation type="submission" date="2019-12" db="EMBL/GenBank/DDBJ databases">
        <title>Draft genome sequences Bradyrhizobium cajani AMBPC1010, Bradyrhizobium pachyrhizi AMBPC1040 and Bradyrhizobium yuanmingense ALSPC3051, three plant growth promoting strains isolated from nodules of Cajanus cajan L. in Dominican Republic.</title>
        <authorList>
            <person name="Flores-Felix J.D."/>
            <person name="Araujo J."/>
            <person name="Diaz-Alcantara C."/>
            <person name="Gonzalez-Andres F."/>
            <person name="Velazquez E."/>
        </authorList>
    </citation>
    <scope>NUCLEOTIDE SEQUENCE [LARGE SCALE GENOMIC DNA]</scope>
    <source>
        <strain evidence="2 3">1010</strain>
    </source>
</reference>
<evidence type="ECO:0008006" key="4">
    <source>
        <dbReference type="Google" id="ProtNLM"/>
    </source>
</evidence>
<keyword evidence="1" id="KW-0472">Membrane</keyword>
<keyword evidence="1" id="KW-1133">Transmembrane helix</keyword>
<gene>
    <name evidence="2" type="ORF">GPL20_23795</name>
</gene>